<dbReference type="SMART" id="SM00028">
    <property type="entry name" value="TPR"/>
    <property type="match status" value="2"/>
</dbReference>
<dbReference type="InterPro" id="IPR011990">
    <property type="entry name" value="TPR-like_helical_dom_sf"/>
</dbReference>
<dbReference type="PANTHER" id="PTHR12558">
    <property type="entry name" value="CELL DIVISION CYCLE 16,23,27"/>
    <property type="match status" value="1"/>
</dbReference>
<evidence type="ECO:0000313" key="13">
    <source>
        <dbReference type="EMBL" id="KAL1507563.1"/>
    </source>
</evidence>
<dbReference type="Proteomes" id="UP001515480">
    <property type="component" value="Unassembled WGS sequence"/>
</dbReference>
<evidence type="ECO:0000256" key="5">
    <source>
        <dbReference type="ARBA" id="ARBA00022964"/>
    </source>
</evidence>
<keyword evidence="5" id="KW-0223">Dioxygenase</keyword>
<evidence type="ECO:0000313" key="14">
    <source>
        <dbReference type="Proteomes" id="UP001515480"/>
    </source>
</evidence>
<evidence type="ECO:0000256" key="8">
    <source>
        <dbReference type="ARBA" id="ARBA00023180"/>
    </source>
</evidence>
<evidence type="ECO:0000256" key="4">
    <source>
        <dbReference type="ARBA" id="ARBA00022824"/>
    </source>
</evidence>
<feature type="repeat" description="TPR" evidence="10">
    <location>
        <begin position="377"/>
        <end position="410"/>
    </location>
</feature>
<keyword evidence="6" id="KW-0560">Oxidoreductase</keyword>
<dbReference type="PANTHER" id="PTHR12558:SF13">
    <property type="entry name" value="CELL DIVISION CYCLE PROTEIN 27 HOMOLOG"/>
    <property type="match status" value="1"/>
</dbReference>
<dbReference type="Pfam" id="PF14559">
    <property type="entry name" value="TPR_19"/>
    <property type="match status" value="1"/>
</dbReference>
<dbReference type="PROSITE" id="PS51471">
    <property type="entry name" value="FE2OG_OXY"/>
    <property type="match status" value="1"/>
</dbReference>
<evidence type="ECO:0000256" key="11">
    <source>
        <dbReference type="SAM" id="MobiDB-lite"/>
    </source>
</evidence>
<keyword evidence="4" id="KW-0256">Endoplasmic reticulum</keyword>
<evidence type="ECO:0000256" key="1">
    <source>
        <dbReference type="ARBA" id="ARBA00001961"/>
    </source>
</evidence>
<feature type="repeat" description="TPR" evidence="10">
    <location>
        <begin position="343"/>
        <end position="376"/>
    </location>
</feature>
<keyword evidence="3 10" id="KW-0802">TPR repeat</keyword>
<comment type="similarity">
    <text evidence="9">Belongs to the APC3/CDC27 family.</text>
</comment>
<dbReference type="GO" id="GO:0051213">
    <property type="term" value="F:dioxygenase activity"/>
    <property type="evidence" value="ECO:0007669"/>
    <property type="project" value="UniProtKB-KW"/>
</dbReference>
<evidence type="ECO:0000256" key="10">
    <source>
        <dbReference type="PROSITE-ProRule" id="PRU00339"/>
    </source>
</evidence>
<dbReference type="InterPro" id="IPR006620">
    <property type="entry name" value="Pro_4_hyd_alph"/>
</dbReference>
<dbReference type="EMBL" id="JBGBPQ010000017">
    <property type="protein sequence ID" value="KAL1507563.1"/>
    <property type="molecule type" value="Genomic_DNA"/>
</dbReference>
<comment type="cofactor">
    <cofactor evidence="1">
        <name>L-ascorbate</name>
        <dbReference type="ChEBI" id="CHEBI:38290"/>
    </cofactor>
</comment>
<keyword evidence="8" id="KW-0325">Glycoprotein</keyword>
<evidence type="ECO:0000256" key="9">
    <source>
        <dbReference type="ARBA" id="ARBA00038210"/>
    </source>
</evidence>
<feature type="compositionally biased region" description="Acidic residues" evidence="11">
    <location>
        <begin position="311"/>
        <end position="323"/>
    </location>
</feature>
<keyword evidence="2" id="KW-0479">Metal-binding</keyword>
<evidence type="ECO:0000259" key="12">
    <source>
        <dbReference type="PROSITE" id="PS51471"/>
    </source>
</evidence>
<dbReference type="SUPFAM" id="SSF51197">
    <property type="entry name" value="Clavaminate synthase-like"/>
    <property type="match status" value="1"/>
</dbReference>
<gene>
    <name evidence="13" type="ORF">AB1Y20_007183</name>
</gene>
<dbReference type="InterPro" id="IPR019734">
    <property type="entry name" value="TPR_rpt"/>
</dbReference>
<protein>
    <recommendedName>
        <fullName evidence="12">Fe2OG dioxygenase domain-containing protein</fullName>
    </recommendedName>
</protein>
<dbReference type="GO" id="GO:0005506">
    <property type="term" value="F:iron ion binding"/>
    <property type="evidence" value="ECO:0007669"/>
    <property type="project" value="InterPro"/>
</dbReference>
<proteinExistence type="inferred from homology"/>
<keyword evidence="14" id="KW-1185">Reference proteome</keyword>
<organism evidence="13 14">
    <name type="scientific">Prymnesium parvum</name>
    <name type="common">Toxic golden alga</name>
    <dbReference type="NCBI Taxonomy" id="97485"/>
    <lineage>
        <taxon>Eukaryota</taxon>
        <taxon>Haptista</taxon>
        <taxon>Haptophyta</taxon>
        <taxon>Prymnesiophyceae</taxon>
        <taxon>Prymnesiales</taxon>
        <taxon>Prymnesiaceae</taxon>
        <taxon>Prymnesium</taxon>
    </lineage>
</organism>
<dbReference type="GO" id="GO:0031418">
    <property type="term" value="F:L-ascorbic acid binding"/>
    <property type="evidence" value="ECO:0007669"/>
    <property type="project" value="InterPro"/>
</dbReference>
<evidence type="ECO:0000256" key="2">
    <source>
        <dbReference type="ARBA" id="ARBA00022723"/>
    </source>
</evidence>
<evidence type="ECO:0000256" key="7">
    <source>
        <dbReference type="ARBA" id="ARBA00023004"/>
    </source>
</evidence>
<keyword evidence="7" id="KW-0408">Iron</keyword>
<dbReference type="AlphaFoldDB" id="A0AB34IWY0"/>
<dbReference type="Gene3D" id="2.60.120.620">
    <property type="entry name" value="q2cbj1_9rhob like domain"/>
    <property type="match status" value="1"/>
</dbReference>
<feature type="domain" description="Fe2OG dioxygenase" evidence="12">
    <location>
        <begin position="182"/>
        <end position="271"/>
    </location>
</feature>
<evidence type="ECO:0000256" key="6">
    <source>
        <dbReference type="ARBA" id="ARBA00023002"/>
    </source>
</evidence>
<accession>A0AB34IWY0</accession>
<dbReference type="Gene3D" id="1.25.40.10">
    <property type="entry name" value="Tetratricopeptide repeat domain"/>
    <property type="match status" value="1"/>
</dbReference>
<dbReference type="GO" id="GO:0016705">
    <property type="term" value="F:oxidoreductase activity, acting on paired donors, with incorporation or reduction of molecular oxygen"/>
    <property type="evidence" value="ECO:0007669"/>
    <property type="project" value="InterPro"/>
</dbReference>
<dbReference type="SMART" id="SM00702">
    <property type="entry name" value="P4Hc"/>
    <property type="match status" value="1"/>
</dbReference>
<dbReference type="PROSITE" id="PS50005">
    <property type="entry name" value="TPR"/>
    <property type="match status" value="2"/>
</dbReference>
<dbReference type="SUPFAM" id="SSF48452">
    <property type="entry name" value="TPR-like"/>
    <property type="match status" value="1"/>
</dbReference>
<evidence type="ECO:0000256" key="3">
    <source>
        <dbReference type="ARBA" id="ARBA00022803"/>
    </source>
</evidence>
<comment type="caution">
    <text evidence="13">The sequence shown here is derived from an EMBL/GenBank/DDBJ whole genome shotgun (WGS) entry which is preliminary data.</text>
</comment>
<name>A0AB34IWY0_PRYPA</name>
<feature type="region of interest" description="Disordered" evidence="11">
    <location>
        <begin position="294"/>
        <end position="323"/>
    </location>
</feature>
<reference evidence="13 14" key="1">
    <citation type="journal article" date="2024" name="Science">
        <title>Giant polyketide synthase enzymes in the biosynthesis of giant marine polyether toxins.</title>
        <authorList>
            <person name="Fallon T.R."/>
            <person name="Shende V.V."/>
            <person name="Wierzbicki I.H."/>
            <person name="Pendleton A.L."/>
            <person name="Watervoot N.F."/>
            <person name="Auber R.P."/>
            <person name="Gonzalez D.J."/>
            <person name="Wisecaver J.H."/>
            <person name="Moore B.S."/>
        </authorList>
    </citation>
    <scope>NUCLEOTIDE SEQUENCE [LARGE SCALE GENOMIC DNA]</scope>
    <source>
        <strain evidence="13 14">12B1</strain>
    </source>
</reference>
<sequence>MALLLLSGGAVALRLEEALRANVAEHAEERAHSRRLGFSPIVFSSPPPPSTVHIEPRLVGHSPSPPLAARARSCLPPFGTHVHKVPRHTLGMGSQCPFDTDELIHATKHPVLTEAECEAIRQEAEERMAEGARSSFTMTETNRDVPVHEMPRTLRWLEEGGLLRLCSLARACFASAVSERGLWVYRGLVIKYSFDEGLTHQPIHRDASLLSCLVPLSRSSEYEGGGTWIEPLGQSLVLEQGHALLHPSAVRHAGGRLRGGTRVVLVLFLNSHRMHFGEHGRRLRARAQNIFAAAQEAAEEREAGAPSAGGGEEDAAPAGEDDEDDEELACLRFALEVTEESDHELFYDLGARAHDLGQTQEALRMYRRAEELNDKDPMLLSNMGVAMLELGEPRAAIRYYRRALAADPYNVNAYYNCGELLLELNRLRGLDALLKAAPDEVMAEPEMQELAAELESISNVMDNAVT</sequence>
<dbReference type="InterPro" id="IPR005123">
    <property type="entry name" value="Oxoglu/Fe-dep_dioxygenase_dom"/>
</dbReference>